<keyword evidence="3" id="KW-1185">Reference proteome</keyword>
<evidence type="ECO:0000313" key="3">
    <source>
        <dbReference type="Proteomes" id="UP000663090"/>
    </source>
</evidence>
<sequence length="164" mass="16680">MSNHTLLKQAAAALMLVGALPAAAGPATYAGALCTSVSGFGTPSIYRSGRLINTTGSTLEVVCPVQRNVTVTNLNEDVSVLVTVVDASLDDDVRCTATVTEADGTAILAGSGQTSGADTANAKSISINLAPALASFFGYITVRCELPKTYAGFNSVLASIYVSE</sequence>
<accession>A0ABX7MXL6</accession>
<protein>
    <recommendedName>
        <fullName evidence="4">Lipoprotein</fullName>
    </recommendedName>
</protein>
<gene>
    <name evidence="2" type="ORF">JY572_21960</name>
</gene>
<evidence type="ECO:0000256" key="1">
    <source>
        <dbReference type="SAM" id="SignalP"/>
    </source>
</evidence>
<keyword evidence="1" id="KW-0732">Signal</keyword>
<dbReference type="Proteomes" id="UP000663090">
    <property type="component" value="Chromosome"/>
</dbReference>
<proteinExistence type="predicted"/>
<feature type="signal peptide" evidence="1">
    <location>
        <begin position="1"/>
        <end position="24"/>
    </location>
</feature>
<reference evidence="2 3" key="1">
    <citation type="submission" date="2021-02" db="EMBL/GenBank/DDBJ databases">
        <title>De Novo genome assembly of isolated myxobacteria.</title>
        <authorList>
            <person name="Stevens D.C."/>
        </authorList>
    </citation>
    <scope>NUCLEOTIDE SEQUENCE [LARGE SCALE GENOMIC DNA]</scope>
    <source>
        <strain evidence="2 3">SCHIC003</strain>
    </source>
</reference>
<dbReference type="RefSeq" id="WP_206712848.1">
    <property type="nucleotide sequence ID" value="NZ_CP071091.1"/>
</dbReference>
<dbReference type="EMBL" id="CP071091">
    <property type="protein sequence ID" value="QSQ11088.1"/>
    <property type="molecule type" value="Genomic_DNA"/>
</dbReference>
<organism evidence="2 3">
    <name type="scientific">Myxococcus landrumensis</name>
    <dbReference type="NCBI Taxonomy" id="2813577"/>
    <lineage>
        <taxon>Bacteria</taxon>
        <taxon>Pseudomonadati</taxon>
        <taxon>Myxococcota</taxon>
        <taxon>Myxococcia</taxon>
        <taxon>Myxococcales</taxon>
        <taxon>Cystobacterineae</taxon>
        <taxon>Myxococcaceae</taxon>
        <taxon>Myxococcus</taxon>
    </lineage>
</organism>
<evidence type="ECO:0008006" key="4">
    <source>
        <dbReference type="Google" id="ProtNLM"/>
    </source>
</evidence>
<feature type="chain" id="PRO_5046641142" description="Lipoprotein" evidence="1">
    <location>
        <begin position="25"/>
        <end position="164"/>
    </location>
</feature>
<name>A0ABX7MXL6_9BACT</name>
<evidence type="ECO:0000313" key="2">
    <source>
        <dbReference type="EMBL" id="QSQ11088.1"/>
    </source>
</evidence>